<protein>
    <submittedName>
        <fullName evidence="12">Melanocortin-2 receptor accessory protein</fullName>
    </submittedName>
</protein>
<dbReference type="PANTHER" id="PTHR28675:SF2">
    <property type="entry name" value="MELANOCORTIN-2 RECEPTOR ACCESSORY PROTEIN"/>
    <property type="match status" value="1"/>
</dbReference>
<evidence type="ECO:0000256" key="4">
    <source>
        <dbReference type="ARBA" id="ARBA00022475"/>
    </source>
</evidence>
<feature type="transmembrane region" description="Helical" evidence="10">
    <location>
        <begin position="14"/>
        <end position="36"/>
    </location>
</feature>
<evidence type="ECO:0000256" key="10">
    <source>
        <dbReference type="SAM" id="Phobius"/>
    </source>
</evidence>
<sequence length="93" mass="10437">MEPSPVRSSCLDSIVIAFWIGLAAFVAFLFFILFYISQTGYTSIKNGRPHKTFPWNYSKNKHSQDVVSKHAGPTLAENQVEETEGSRLSNAQK</sequence>
<dbReference type="GeneID" id="107114110"/>
<keyword evidence="12" id="KW-0675">Receptor</keyword>
<keyword evidence="6" id="KW-0256">Endoplasmic reticulum</keyword>
<dbReference type="InterPro" id="IPR028111">
    <property type="entry name" value="MRAP"/>
</dbReference>
<comment type="subcellular location">
    <subcellularLocation>
        <location evidence="1">Cell membrane</location>
        <topology evidence="1">Single-pass membrane protein</topology>
    </subcellularLocation>
    <subcellularLocation>
        <location evidence="2">Endoplasmic reticulum membrane</location>
        <topology evidence="2">Single-pass membrane protein</topology>
    </subcellularLocation>
</comment>
<evidence type="ECO:0000256" key="6">
    <source>
        <dbReference type="ARBA" id="ARBA00022824"/>
    </source>
</evidence>
<evidence type="ECO:0000256" key="7">
    <source>
        <dbReference type="ARBA" id="ARBA00022989"/>
    </source>
</evidence>
<evidence type="ECO:0000256" key="1">
    <source>
        <dbReference type="ARBA" id="ARBA00004162"/>
    </source>
</evidence>
<evidence type="ECO:0000313" key="12">
    <source>
        <dbReference type="RefSeq" id="XP_015271032.1"/>
    </source>
</evidence>
<keyword evidence="7 10" id="KW-1133">Transmembrane helix</keyword>
<evidence type="ECO:0000256" key="2">
    <source>
        <dbReference type="ARBA" id="ARBA00004389"/>
    </source>
</evidence>
<evidence type="ECO:0000256" key="8">
    <source>
        <dbReference type="ARBA" id="ARBA00023136"/>
    </source>
</evidence>
<keyword evidence="11" id="KW-1185">Reference proteome</keyword>
<reference evidence="12" key="1">
    <citation type="submission" date="2025-08" db="UniProtKB">
        <authorList>
            <consortium name="RefSeq"/>
        </authorList>
    </citation>
    <scope>IDENTIFICATION</scope>
</reference>
<dbReference type="Pfam" id="PF15183">
    <property type="entry name" value="MRAP"/>
    <property type="match status" value="1"/>
</dbReference>
<feature type="region of interest" description="Disordered" evidence="9">
    <location>
        <begin position="68"/>
        <end position="93"/>
    </location>
</feature>
<gene>
    <name evidence="12" type="primary">MRAP</name>
</gene>
<evidence type="ECO:0000256" key="9">
    <source>
        <dbReference type="SAM" id="MobiDB-lite"/>
    </source>
</evidence>
<proteinExistence type="inferred from homology"/>
<dbReference type="RefSeq" id="XP_015271032.1">
    <property type="nucleotide sequence ID" value="XM_015415546.1"/>
</dbReference>
<keyword evidence="8 10" id="KW-0472">Membrane</keyword>
<dbReference type="PANTHER" id="PTHR28675">
    <property type="entry name" value="MELANOCORTIN-2 RECEPTOR ACCESSORY PROTEIN 2"/>
    <property type="match status" value="1"/>
</dbReference>
<evidence type="ECO:0000256" key="5">
    <source>
        <dbReference type="ARBA" id="ARBA00022692"/>
    </source>
</evidence>
<accession>A0ABM1KBE5</accession>
<keyword evidence="4" id="KW-1003">Cell membrane</keyword>
<dbReference type="Proteomes" id="UP000694871">
    <property type="component" value="Unplaced"/>
</dbReference>
<comment type="similarity">
    <text evidence="3">Belongs to the MRAP family.</text>
</comment>
<organism evidence="11 12">
    <name type="scientific">Gekko japonicus</name>
    <name type="common">Schlegel's Japanese gecko</name>
    <dbReference type="NCBI Taxonomy" id="146911"/>
    <lineage>
        <taxon>Eukaryota</taxon>
        <taxon>Metazoa</taxon>
        <taxon>Chordata</taxon>
        <taxon>Craniata</taxon>
        <taxon>Vertebrata</taxon>
        <taxon>Euteleostomi</taxon>
        <taxon>Lepidosauria</taxon>
        <taxon>Squamata</taxon>
        <taxon>Bifurcata</taxon>
        <taxon>Gekkota</taxon>
        <taxon>Gekkonidae</taxon>
        <taxon>Gekkoninae</taxon>
        <taxon>Gekko</taxon>
    </lineage>
</organism>
<name>A0ABM1KBE5_GEKJA</name>
<evidence type="ECO:0000313" key="11">
    <source>
        <dbReference type="Proteomes" id="UP000694871"/>
    </source>
</evidence>
<evidence type="ECO:0000256" key="3">
    <source>
        <dbReference type="ARBA" id="ARBA00010063"/>
    </source>
</evidence>
<keyword evidence="5 10" id="KW-0812">Transmembrane</keyword>